<dbReference type="FunFam" id="3.50.50.60:FF:000135">
    <property type="entry name" value="L-lysine 6-monooxygenase IucD"/>
    <property type="match status" value="1"/>
</dbReference>
<dbReference type="Gene3D" id="3.50.50.60">
    <property type="entry name" value="FAD/NAD(P)-binding domain"/>
    <property type="match status" value="1"/>
</dbReference>
<organism evidence="8 9">
    <name type="scientific">Brenneria salicis ATCC 15712 = DSM 30166</name>
    <dbReference type="NCBI Taxonomy" id="714314"/>
    <lineage>
        <taxon>Bacteria</taxon>
        <taxon>Pseudomonadati</taxon>
        <taxon>Pseudomonadota</taxon>
        <taxon>Gammaproteobacteria</taxon>
        <taxon>Enterobacterales</taxon>
        <taxon>Pectobacteriaceae</taxon>
        <taxon>Brenneria</taxon>
    </lineage>
</organism>
<dbReference type="AlphaFoldDB" id="A0A366ICX1"/>
<sequence>MKEQLDFIGIGIGPFNLSISALAYSLTDFQSRFFERKPHFAWHPGMLVPDCHMQTSFLKDLVSAVDPCNPFSFINYLVQKKKFYRFLTTEMRTVSRDEFSDYLGWAADNMDNLSFDAPVYAVDFDEKRRRFIIETQDGVWQARHVCVGIGKQPYLPECVNDISDDCFHASEMNLRKPTLAGKTVTIVGGGQSGADLFLNILRGEWGEPTHINWVSRRNNFNALDEAPFANEYFTPDYVTSFLGLEENTKQNMLAEQKMTSDGITAESLLAIYRELYHRFDVLGQPRNASLLPSRSLIALDKTGSRHQLKLHHKLDNGHDLLQSDVVIFATGYRTASPAVLSPLHQRLSVTTDGNYRINPDFTLDWQGPADNHLFAVNSSMQQHGISEPQLSLMAWRSANILNRAIGREHFDLSTSPSFIEWRSGINHAMTRNNNTADNQNSSDNHNLA</sequence>
<dbReference type="Proteomes" id="UP000253046">
    <property type="component" value="Unassembled WGS sequence"/>
</dbReference>
<protein>
    <submittedName>
        <fullName evidence="8">Lysine N6-hydroxylase</fullName>
    </submittedName>
</protein>
<comment type="similarity">
    <text evidence="3">Belongs to the lysine N(6)-hydroxylase/L-ornithine N(5)-oxygenase family.</text>
</comment>
<dbReference type="SUPFAM" id="SSF51905">
    <property type="entry name" value="FAD/NAD(P)-binding domain"/>
    <property type="match status" value="2"/>
</dbReference>
<comment type="cofactor">
    <cofactor evidence="1">
        <name>FAD</name>
        <dbReference type="ChEBI" id="CHEBI:57692"/>
    </cofactor>
</comment>
<evidence type="ECO:0000313" key="9">
    <source>
        <dbReference type="Proteomes" id="UP000253046"/>
    </source>
</evidence>
<dbReference type="OrthoDB" id="7527071at2"/>
<evidence type="ECO:0000313" key="8">
    <source>
        <dbReference type="EMBL" id="RBP66934.1"/>
    </source>
</evidence>
<keyword evidence="4" id="KW-0285">Flavoprotein</keyword>
<dbReference type="PANTHER" id="PTHR42802">
    <property type="entry name" value="MONOOXYGENASE"/>
    <property type="match status" value="1"/>
</dbReference>
<dbReference type="PANTHER" id="PTHR42802:SF1">
    <property type="entry name" value="L-ORNITHINE N(5)-MONOOXYGENASE"/>
    <property type="match status" value="1"/>
</dbReference>
<name>A0A366ICX1_9GAMM</name>
<evidence type="ECO:0000256" key="6">
    <source>
        <dbReference type="ARBA" id="ARBA00022857"/>
    </source>
</evidence>
<evidence type="ECO:0000256" key="4">
    <source>
        <dbReference type="ARBA" id="ARBA00022630"/>
    </source>
</evidence>
<gene>
    <name evidence="8" type="ORF">DES54_102145</name>
</gene>
<accession>A0A366ICX1</accession>
<dbReference type="GO" id="GO:0016491">
    <property type="term" value="F:oxidoreductase activity"/>
    <property type="evidence" value="ECO:0007669"/>
    <property type="project" value="UniProtKB-KW"/>
</dbReference>
<keyword evidence="5" id="KW-0274">FAD</keyword>
<keyword evidence="6" id="KW-0521">NADP</keyword>
<dbReference type="InterPro" id="IPR036188">
    <property type="entry name" value="FAD/NAD-bd_sf"/>
</dbReference>
<proteinExistence type="inferred from homology"/>
<evidence type="ECO:0000256" key="1">
    <source>
        <dbReference type="ARBA" id="ARBA00001974"/>
    </source>
</evidence>
<evidence type="ECO:0000256" key="5">
    <source>
        <dbReference type="ARBA" id="ARBA00022827"/>
    </source>
</evidence>
<keyword evidence="7" id="KW-0560">Oxidoreductase</keyword>
<evidence type="ECO:0000256" key="3">
    <source>
        <dbReference type="ARBA" id="ARBA00007588"/>
    </source>
</evidence>
<comment type="pathway">
    <text evidence="2">Siderophore biosynthesis.</text>
</comment>
<evidence type="ECO:0000256" key="7">
    <source>
        <dbReference type="ARBA" id="ARBA00023002"/>
    </source>
</evidence>
<dbReference type="RefSeq" id="WP_113864995.1">
    <property type="nucleotide sequence ID" value="NZ_AGJP01000001.1"/>
</dbReference>
<dbReference type="InterPro" id="IPR025700">
    <property type="entry name" value="Lys/Orn_oxygenase"/>
</dbReference>
<dbReference type="Pfam" id="PF13434">
    <property type="entry name" value="Lys_Orn_oxgnase"/>
    <property type="match status" value="1"/>
</dbReference>
<keyword evidence="9" id="KW-1185">Reference proteome</keyword>
<comment type="caution">
    <text evidence="8">The sequence shown here is derived from an EMBL/GenBank/DDBJ whole genome shotgun (WGS) entry which is preliminary data.</text>
</comment>
<dbReference type="EMBL" id="QNRY01000002">
    <property type="protein sequence ID" value="RBP66934.1"/>
    <property type="molecule type" value="Genomic_DNA"/>
</dbReference>
<evidence type="ECO:0000256" key="2">
    <source>
        <dbReference type="ARBA" id="ARBA00004924"/>
    </source>
</evidence>
<reference evidence="8 9" key="1">
    <citation type="submission" date="2018-06" db="EMBL/GenBank/DDBJ databases">
        <title>Genomic Encyclopedia of Type Strains, Phase IV (KMG-IV): sequencing the most valuable type-strain genomes for metagenomic binning, comparative biology and taxonomic classification.</title>
        <authorList>
            <person name="Goeker M."/>
        </authorList>
    </citation>
    <scope>NUCLEOTIDE SEQUENCE [LARGE SCALE GENOMIC DNA]</scope>
    <source>
        <strain evidence="8 9">DSM 30166</strain>
    </source>
</reference>